<dbReference type="EMBL" id="JAPFFL010000003">
    <property type="protein sequence ID" value="KAJ6736304.1"/>
    <property type="molecule type" value="Genomic_DNA"/>
</dbReference>
<accession>A0A9Q0ZJ27</accession>
<comment type="caution">
    <text evidence="1">The sequence shown here is derived from an EMBL/GenBank/DDBJ whole genome shotgun (WGS) entry which is preliminary data.</text>
</comment>
<organism evidence="1 2">
    <name type="scientific">Salix viminalis</name>
    <name type="common">Common osier</name>
    <name type="synonym">Basket willow</name>
    <dbReference type="NCBI Taxonomy" id="40686"/>
    <lineage>
        <taxon>Eukaryota</taxon>
        <taxon>Viridiplantae</taxon>
        <taxon>Streptophyta</taxon>
        <taxon>Embryophyta</taxon>
        <taxon>Tracheophyta</taxon>
        <taxon>Spermatophyta</taxon>
        <taxon>Magnoliopsida</taxon>
        <taxon>eudicotyledons</taxon>
        <taxon>Gunneridae</taxon>
        <taxon>Pentapetalae</taxon>
        <taxon>rosids</taxon>
        <taxon>fabids</taxon>
        <taxon>Malpighiales</taxon>
        <taxon>Salicaceae</taxon>
        <taxon>Saliceae</taxon>
        <taxon>Salix</taxon>
    </lineage>
</organism>
<dbReference type="AlphaFoldDB" id="A0A9Q0ZJ27"/>
<evidence type="ECO:0000313" key="2">
    <source>
        <dbReference type="Proteomes" id="UP001151529"/>
    </source>
</evidence>
<sequence>MNPRSIPNIPSWHPLVQKKLGRLIQVTEEKESEIFRLSFFLALRGLRSCWFCISKQASKLFLLSLFAPPLLGAVTLPKFCQNLDAAGLDLDV</sequence>
<keyword evidence="2" id="KW-1185">Reference proteome</keyword>
<evidence type="ECO:0000313" key="1">
    <source>
        <dbReference type="EMBL" id="KAJ6736304.1"/>
    </source>
</evidence>
<reference evidence="1" key="2">
    <citation type="journal article" date="2023" name="Int. J. Mol. Sci.">
        <title>De Novo Assembly and Annotation of 11 Diverse Shrub Willow (Salix) Genomes Reveals Novel Gene Organization in Sex-Linked Regions.</title>
        <authorList>
            <person name="Hyden B."/>
            <person name="Feng K."/>
            <person name="Yates T.B."/>
            <person name="Jawdy S."/>
            <person name="Cereghino C."/>
            <person name="Smart L.B."/>
            <person name="Muchero W."/>
        </authorList>
    </citation>
    <scope>NUCLEOTIDE SEQUENCE [LARGE SCALE GENOMIC DNA]</scope>
    <source>
        <tissue evidence="1">Shoot tip</tissue>
    </source>
</reference>
<gene>
    <name evidence="1" type="ORF">OIU85_018501</name>
</gene>
<name>A0A9Q0ZJ27_SALVM</name>
<proteinExistence type="predicted"/>
<protein>
    <submittedName>
        <fullName evidence="1">Uncharacterized protein</fullName>
    </submittedName>
</protein>
<dbReference type="Proteomes" id="UP001151529">
    <property type="component" value="Chromosome 5"/>
</dbReference>
<reference evidence="1" key="1">
    <citation type="submission" date="2022-11" db="EMBL/GenBank/DDBJ databases">
        <authorList>
            <person name="Hyden B.L."/>
            <person name="Feng K."/>
            <person name="Yates T."/>
            <person name="Jawdy S."/>
            <person name="Smart L.B."/>
            <person name="Muchero W."/>
        </authorList>
    </citation>
    <scope>NUCLEOTIDE SEQUENCE</scope>
    <source>
        <tissue evidence="1">Shoot tip</tissue>
    </source>
</reference>